<feature type="domain" description="HAMP" evidence="12">
    <location>
        <begin position="187"/>
        <end position="239"/>
    </location>
</feature>
<protein>
    <recommendedName>
        <fullName evidence="3">histidine kinase</fullName>
        <ecNumber evidence="3">2.7.13.3</ecNumber>
    </recommendedName>
</protein>
<evidence type="ECO:0000256" key="7">
    <source>
        <dbReference type="ARBA" id="ARBA00022741"/>
    </source>
</evidence>
<dbReference type="PANTHER" id="PTHR44936">
    <property type="entry name" value="SENSOR PROTEIN CREC"/>
    <property type="match status" value="1"/>
</dbReference>
<dbReference type="InterPro" id="IPR003594">
    <property type="entry name" value="HATPase_dom"/>
</dbReference>
<evidence type="ECO:0000256" key="3">
    <source>
        <dbReference type="ARBA" id="ARBA00012438"/>
    </source>
</evidence>
<evidence type="ECO:0000256" key="10">
    <source>
        <dbReference type="SAM" id="Phobius"/>
    </source>
</evidence>
<organism evidence="13 14">
    <name type="scientific">Corallococcus soli</name>
    <dbReference type="NCBI Taxonomy" id="2710757"/>
    <lineage>
        <taxon>Bacteria</taxon>
        <taxon>Pseudomonadati</taxon>
        <taxon>Myxococcota</taxon>
        <taxon>Myxococcia</taxon>
        <taxon>Myxococcales</taxon>
        <taxon>Cystobacterineae</taxon>
        <taxon>Myxococcaceae</taxon>
        <taxon>Corallococcus</taxon>
    </lineage>
</organism>
<dbReference type="SMART" id="SM00387">
    <property type="entry name" value="HATPase_c"/>
    <property type="match status" value="1"/>
</dbReference>
<dbReference type="Gene3D" id="6.10.340.10">
    <property type="match status" value="1"/>
</dbReference>
<evidence type="ECO:0000256" key="2">
    <source>
        <dbReference type="ARBA" id="ARBA00004651"/>
    </source>
</evidence>
<reference evidence="13 14" key="1">
    <citation type="submission" date="2020-02" db="EMBL/GenBank/DDBJ databases">
        <authorList>
            <person name="Babadi Z.K."/>
            <person name="Risdian C."/>
            <person name="Ebrahimipour G.H."/>
            <person name="Wink J."/>
        </authorList>
    </citation>
    <scope>NUCLEOTIDE SEQUENCE [LARGE SCALE GENOMIC DNA]</scope>
    <source>
        <strain evidence="13 14">ZKHCc1 1396</strain>
    </source>
</reference>
<dbReference type="PRINTS" id="PR00344">
    <property type="entry name" value="BCTRLSENSOR"/>
</dbReference>
<keyword evidence="7" id="KW-0547">Nucleotide-binding</keyword>
<dbReference type="Pfam" id="PF02518">
    <property type="entry name" value="HATPase_c"/>
    <property type="match status" value="1"/>
</dbReference>
<dbReference type="InterPro" id="IPR004358">
    <property type="entry name" value="Sig_transdc_His_kin-like_C"/>
</dbReference>
<dbReference type="Pfam" id="PF00672">
    <property type="entry name" value="HAMP"/>
    <property type="match status" value="1"/>
</dbReference>
<dbReference type="Gene3D" id="3.30.565.10">
    <property type="entry name" value="Histidine kinase-like ATPase, C-terminal domain"/>
    <property type="match status" value="1"/>
</dbReference>
<dbReference type="SUPFAM" id="SSF158472">
    <property type="entry name" value="HAMP domain-like"/>
    <property type="match status" value="1"/>
</dbReference>
<evidence type="ECO:0000256" key="9">
    <source>
        <dbReference type="ARBA" id="ARBA00022840"/>
    </source>
</evidence>
<dbReference type="InterPro" id="IPR050980">
    <property type="entry name" value="2C_sensor_his_kinase"/>
</dbReference>
<keyword evidence="9" id="KW-0067">ATP-binding</keyword>
<keyword evidence="14" id="KW-1185">Reference proteome</keyword>
<keyword evidence="10" id="KW-1133">Transmembrane helix</keyword>
<dbReference type="CDD" id="cd06225">
    <property type="entry name" value="HAMP"/>
    <property type="match status" value="1"/>
</dbReference>
<evidence type="ECO:0000259" key="12">
    <source>
        <dbReference type="PROSITE" id="PS50885"/>
    </source>
</evidence>
<evidence type="ECO:0000256" key="1">
    <source>
        <dbReference type="ARBA" id="ARBA00000085"/>
    </source>
</evidence>
<dbReference type="Proteomes" id="UP001516472">
    <property type="component" value="Unassembled WGS sequence"/>
</dbReference>
<proteinExistence type="predicted"/>
<dbReference type="Pfam" id="PF00512">
    <property type="entry name" value="HisKA"/>
    <property type="match status" value="1"/>
</dbReference>
<dbReference type="PROSITE" id="PS50109">
    <property type="entry name" value="HIS_KIN"/>
    <property type="match status" value="1"/>
</dbReference>
<dbReference type="EMBL" id="JAAIYO010000005">
    <property type="protein sequence ID" value="MBE4750460.1"/>
    <property type="molecule type" value="Genomic_DNA"/>
</dbReference>
<dbReference type="CDD" id="cd00075">
    <property type="entry name" value="HATPase"/>
    <property type="match status" value="1"/>
</dbReference>
<evidence type="ECO:0000256" key="5">
    <source>
        <dbReference type="ARBA" id="ARBA00022553"/>
    </source>
</evidence>
<evidence type="ECO:0000256" key="8">
    <source>
        <dbReference type="ARBA" id="ARBA00022777"/>
    </source>
</evidence>
<evidence type="ECO:0000313" key="14">
    <source>
        <dbReference type="Proteomes" id="UP001516472"/>
    </source>
</evidence>
<keyword evidence="10" id="KW-0812">Transmembrane</keyword>
<name>A0ABR9PRF0_9BACT</name>
<dbReference type="SMART" id="SM00388">
    <property type="entry name" value="HisKA"/>
    <property type="match status" value="1"/>
</dbReference>
<keyword evidence="6" id="KW-0808">Transferase</keyword>
<comment type="catalytic activity">
    <reaction evidence="1">
        <text>ATP + protein L-histidine = ADP + protein N-phospho-L-histidine.</text>
        <dbReference type="EC" id="2.7.13.3"/>
    </reaction>
</comment>
<feature type="domain" description="Histidine kinase" evidence="11">
    <location>
        <begin position="247"/>
        <end position="467"/>
    </location>
</feature>
<dbReference type="InterPro" id="IPR003661">
    <property type="entry name" value="HisK_dim/P_dom"/>
</dbReference>
<dbReference type="InterPro" id="IPR003660">
    <property type="entry name" value="HAMP_dom"/>
</dbReference>
<dbReference type="CDD" id="cd00082">
    <property type="entry name" value="HisKA"/>
    <property type="match status" value="1"/>
</dbReference>
<keyword evidence="8 13" id="KW-0418">Kinase</keyword>
<dbReference type="InterPro" id="IPR036890">
    <property type="entry name" value="HATPase_C_sf"/>
</dbReference>
<gene>
    <name evidence="13" type="ORF">G4177_20025</name>
</gene>
<evidence type="ECO:0000259" key="11">
    <source>
        <dbReference type="PROSITE" id="PS50109"/>
    </source>
</evidence>
<accession>A0ABR9PRF0</accession>
<dbReference type="Gene3D" id="1.10.287.130">
    <property type="match status" value="1"/>
</dbReference>
<dbReference type="SUPFAM" id="SSF55874">
    <property type="entry name" value="ATPase domain of HSP90 chaperone/DNA topoisomerase II/histidine kinase"/>
    <property type="match status" value="1"/>
</dbReference>
<dbReference type="PANTHER" id="PTHR44936:SF10">
    <property type="entry name" value="SENSOR PROTEIN RSTB"/>
    <property type="match status" value="1"/>
</dbReference>
<sequence length="482" mass="51695">MRQARRLFRLPTGLLARIYLVGVIQIVLVGIALTLARDFLRNEAWRNRFDDELSYFVDEWAALRDDPAALQASLDRAQQRMGMRVTLRDAEGRLLGNTRPEPAPALGPDELRVNSRVTRKGAPGSFPGHGGAGRGLLVVSPYPGPIQVYASVSLPPPPPPPDGERQTAIVVGLVLACTGITSVLFARTLAGPLEKLASAARAFGAGRLDVRAGLRRTDELGLVSEAFDEMAGRITQLLRSQKELLANVSHELRTPLARIRVALDLAAEGDAQTARELLPDITEDLAELERLVQDVLTTSRLELVTEGASGAAPPLRLEHVDANALLDKAAARFRAARPQHRLEVQVDGALPGLEADPVLLRRVLDNLLDNAGKYSEAGTTVRLLARPEGDGLQVEIRDEGIGIDAEDLARVGTPFFRTDRSRARTTGGVGLGLALVRRIIAAHGGRLTLESQPGQGTTARVLLPTTGAADTPDGRLVAGHLS</sequence>
<dbReference type="GO" id="GO:0016301">
    <property type="term" value="F:kinase activity"/>
    <property type="evidence" value="ECO:0007669"/>
    <property type="project" value="UniProtKB-KW"/>
</dbReference>
<dbReference type="SUPFAM" id="SSF47384">
    <property type="entry name" value="Homodimeric domain of signal transducing histidine kinase"/>
    <property type="match status" value="1"/>
</dbReference>
<evidence type="ECO:0000256" key="6">
    <source>
        <dbReference type="ARBA" id="ARBA00022679"/>
    </source>
</evidence>
<dbReference type="InterPro" id="IPR005467">
    <property type="entry name" value="His_kinase_dom"/>
</dbReference>
<dbReference type="EC" id="2.7.13.3" evidence="3"/>
<evidence type="ECO:0000256" key="4">
    <source>
        <dbReference type="ARBA" id="ARBA00022475"/>
    </source>
</evidence>
<dbReference type="InterPro" id="IPR036097">
    <property type="entry name" value="HisK_dim/P_sf"/>
</dbReference>
<comment type="caution">
    <text evidence="13">The sequence shown here is derived from an EMBL/GenBank/DDBJ whole genome shotgun (WGS) entry which is preliminary data.</text>
</comment>
<dbReference type="PROSITE" id="PS50885">
    <property type="entry name" value="HAMP"/>
    <property type="match status" value="1"/>
</dbReference>
<keyword evidence="4" id="KW-1003">Cell membrane</keyword>
<comment type="subcellular location">
    <subcellularLocation>
        <location evidence="2">Cell membrane</location>
        <topology evidence="2">Multi-pass membrane protein</topology>
    </subcellularLocation>
</comment>
<evidence type="ECO:0000313" key="13">
    <source>
        <dbReference type="EMBL" id="MBE4750460.1"/>
    </source>
</evidence>
<feature type="transmembrane region" description="Helical" evidence="10">
    <location>
        <begin position="12"/>
        <end position="36"/>
    </location>
</feature>
<dbReference type="RefSeq" id="WP_193349923.1">
    <property type="nucleotide sequence ID" value="NZ_CBCSIP010000095.1"/>
</dbReference>
<keyword evidence="5" id="KW-0597">Phosphoprotein</keyword>
<keyword evidence="10" id="KW-0472">Membrane</keyword>
<dbReference type="SMART" id="SM00304">
    <property type="entry name" value="HAMP"/>
    <property type="match status" value="1"/>
</dbReference>